<accession>A0AAV2RFS9</accession>
<sequence>MPNSDSSDEGTTWLSIKPIKGPKSLKNICCSAVALYTAHYKSLQDISKELRENLPLDVRIRLLRSIEKESDLPTPGWVANFILLQILSDIPHITLSSACAEGNLLFLDPYECDWITSGIKHISTRNIKTLNLEGICLQSGTLTKILNLTETLQILHVSGDAASEALQYLGRPPGCKVPLQSLSLTSCSVTDLDVIQGLLGVDHDINALGAIILTGNNENNIIVEGLQSLRYLTICSPLLTVSGSMVLVKFLPHLIELQYSSWNSNVSDTLLFLQELPDQCRQYELRTLEVFRVTSTSLEKYISICPNLNNLFIELPDTNLNTMQPLNKLKNLSSLTFRLVPEYLMLSAVEHVGSKLTKLVIEHELYTYEPISWFFIKAIDKYCPYLEHLVIRNGCIEDYSDDVNSNTVFSYLKTLKLVDMIIEPENLQSFLIGNTSLENLELGTNSDGLTDLVVLEVLRKNSFDSLSHIRLSSGLITENSVSCLLNLPKLQKILIDIKGFPSINRTHVKDYFENGDIQCKVEYV</sequence>
<name>A0AAV2RFS9_MEGNR</name>
<dbReference type="Proteomes" id="UP001497623">
    <property type="component" value="Unassembled WGS sequence"/>
</dbReference>
<proteinExistence type="predicted"/>
<dbReference type="EMBL" id="CAXKWB010022093">
    <property type="protein sequence ID" value="CAL4124101.1"/>
    <property type="molecule type" value="Genomic_DNA"/>
</dbReference>
<organism evidence="1 2">
    <name type="scientific">Meganyctiphanes norvegica</name>
    <name type="common">Northern krill</name>
    <name type="synonym">Thysanopoda norvegica</name>
    <dbReference type="NCBI Taxonomy" id="48144"/>
    <lineage>
        <taxon>Eukaryota</taxon>
        <taxon>Metazoa</taxon>
        <taxon>Ecdysozoa</taxon>
        <taxon>Arthropoda</taxon>
        <taxon>Crustacea</taxon>
        <taxon>Multicrustacea</taxon>
        <taxon>Malacostraca</taxon>
        <taxon>Eumalacostraca</taxon>
        <taxon>Eucarida</taxon>
        <taxon>Euphausiacea</taxon>
        <taxon>Euphausiidae</taxon>
        <taxon>Meganyctiphanes</taxon>
    </lineage>
</organism>
<reference evidence="1 2" key="1">
    <citation type="submission" date="2024-05" db="EMBL/GenBank/DDBJ databases">
        <authorList>
            <person name="Wallberg A."/>
        </authorList>
    </citation>
    <scope>NUCLEOTIDE SEQUENCE [LARGE SCALE GENOMIC DNA]</scope>
</reference>
<evidence type="ECO:0000313" key="1">
    <source>
        <dbReference type="EMBL" id="CAL4124101.1"/>
    </source>
</evidence>
<dbReference type="AlphaFoldDB" id="A0AAV2RFS9"/>
<gene>
    <name evidence="1" type="ORF">MNOR_LOCUS24237</name>
</gene>
<evidence type="ECO:0000313" key="2">
    <source>
        <dbReference type="Proteomes" id="UP001497623"/>
    </source>
</evidence>
<dbReference type="Gene3D" id="3.80.10.10">
    <property type="entry name" value="Ribonuclease Inhibitor"/>
    <property type="match status" value="2"/>
</dbReference>
<keyword evidence="2" id="KW-1185">Reference proteome</keyword>
<comment type="caution">
    <text evidence="1">The sequence shown here is derived from an EMBL/GenBank/DDBJ whole genome shotgun (WGS) entry which is preliminary data.</text>
</comment>
<dbReference type="InterPro" id="IPR032675">
    <property type="entry name" value="LRR_dom_sf"/>
</dbReference>
<dbReference type="SUPFAM" id="SSF52047">
    <property type="entry name" value="RNI-like"/>
    <property type="match status" value="2"/>
</dbReference>
<protein>
    <submittedName>
        <fullName evidence="1">Uncharacterized protein</fullName>
    </submittedName>
</protein>